<sequence length="278" mass="30141">MAFLRSVEIIVGPKGGSGFIVKDLKIAFNIEKTNGVDCNESKIRIYNMSLEMSNKVSVSGNHITLRAGYKDESIAAIFFGDVLKGHRYRDGTEIVTELTVFDGRSAVMTAPVSISYAKGTDAKTVASYFLDAIGLPYKGLENIPGGAYDHGYTYIGMAGDGLREVLNRYGLSYTIQNEMVFILKEGESADETGLKLTPKTGLLSTPQAVSDKTGEDDEEIDAANRWKFTTMLFPELLPGAACSVGSDTLNGEVIIEKAVFSGDNWLDDFKIDIEAVVA</sequence>
<protein>
    <submittedName>
        <fullName evidence="1">Uncharacterized protein</fullName>
    </submittedName>
</protein>
<evidence type="ECO:0000313" key="1">
    <source>
        <dbReference type="EMBL" id="AGS53499.1"/>
    </source>
</evidence>
<dbReference type="AlphaFoldDB" id="A0A806KR77"/>
<dbReference type="NCBIfam" id="NF047561">
    <property type="entry name" value="orf58_phage_fam"/>
    <property type="match status" value="1"/>
</dbReference>
<accession>A0A806KR77</accession>
<name>A0A806KR77_9BACT</name>
<dbReference type="EMBL" id="JQ844235">
    <property type="protein sequence ID" value="AGS53499.1"/>
    <property type="molecule type" value="Genomic_DNA"/>
</dbReference>
<organism evidence="1">
    <name type="scientific">uncultured bacterium contig00055</name>
    <dbReference type="NCBI Taxonomy" id="1181539"/>
    <lineage>
        <taxon>Bacteria</taxon>
        <taxon>environmental samples</taxon>
    </lineage>
</organism>
<proteinExistence type="predicted"/>
<reference evidence="1" key="1">
    <citation type="submission" date="2012-03" db="EMBL/GenBank/DDBJ databases">
        <title>Functional metagenomics reveals considerable lignocellulase gene clusters in the gut microbiome of a wood-feeding higher termite.</title>
        <authorList>
            <person name="Liu N."/>
        </authorList>
    </citation>
    <scope>NUCLEOTIDE SEQUENCE</scope>
</reference>